<evidence type="ECO:0000313" key="3">
    <source>
        <dbReference type="EMBL" id="NEN25307.1"/>
    </source>
</evidence>
<dbReference type="InterPro" id="IPR026444">
    <property type="entry name" value="Secre_tail"/>
</dbReference>
<dbReference type="EMBL" id="JAAGVY010000047">
    <property type="protein sequence ID" value="NEN25307.1"/>
    <property type="molecule type" value="Genomic_DNA"/>
</dbReference>
<keyword evidence="4" id="KW-1185">Reference proteome</keyword>
<gene>
    <name evidence="3" type="ORF">G3O08_17560</name>
</gene>
<proteinExistence type="predicted"/>
<dbReference type="Pfam" id="PF18962">
    <property type="entry name" value="Por_Secre_tail"/>
    <property type="match status" value="1"/>
</dbReference>
<sequence length="423" mass="47785">MDLNCSPDPPQIIAYNNTWTPLLDTSVPFEDPNHPDEVEFDLSVGDYNNTQGWWIVECQIPFKFGPVAPITECGRYDDPKDPIILEDGPKSNGNESEFPLINSPVYFTDTPFDYAVKVAAFSTTTSDTLNGDDLVAADKFYELLSLAQIDSVSNDSIALVIEHMRWKSLNNYKATIERLFVDSILLRSNNQSSFDPIVQNYITVLMEFTDSVKTTYNYKEQFQLEFWKSSILSTIGKKDKALQILTNINYCDHDSLKRLILLESIQRLEFDLMCSQIDINTFLSDSITFVLDSTIYEIPLENYIDTTGFGSYIISPNTILFSSCNTASARPSQLGLNDSGVNVVLYPNPTQNYVNISFLNGYPSSESILTLRIFEITGREVFNAKLPPQNSRVDLPALANALYLYRLELNDKLIDQGKLSIIK</sequence>
<dbReference type="AlphaFoldDB" id="A0A7K3WUG0"/>
<dbReference type="Proteomes" id="UP000486602">
    <property type="component" value="Unassembled WGS sequence"/>
</dbReference>
<organism evidence="3 4">
    <name type="scientific">Cryomorpha ignava</name>
    <dbReference type="NCBI Taxonomy" id="101383"/>
    <lineage>
        <taxon>Bacteria</taxon>
        <taxon>Pseudomonadati</taxon>
        <taxon>Bacteroidota</taxon>
        <taxon>Flavobacteriia</taxon>
        <taxon>Flavobacteriales</taxon>
        <taxon>Cryomorphaceae</taxon>
        <taxon>Cryomorpha</taxon>
    </lineage>
</organism>
<comment type="caution">
    <text evidence="3">The sequence shown here is derived from an EMBL/GenBank/DDBJ whole genome shotgun (WGS) entry which is preliminary data.</text>
</comment>
<dbReference type="RefSeq" id="WP_163286765.1">
    <property type="nucleotide sequence ID" value="NZ_JAAGVY010000047.1"/>
</dbReference>
<keyword evidence="1" id="KW-0732">Signal</keyword>
<reference evidence="3 4" key="1">
    <citation type="submission" date="2020-02" db="EMBL/GenBank/DDBJ databases">
        <title>Out from the shadows clarifying the taxonomy of the family Cryomorphaceae and related taxa by utilizing the GTDB taxonomic framework.</title>
        <authorList>
            <person name="Bowman J.P."/>
        </authorList>
    </citation>
    <scope>NUCLEOTIDE SEQUENCE [LARGE SCALE GENOMIC DNA]</scope>
    <source>
        <strain evidence="3 4">QSSC 1-22</strain>
    </source>
</reference>
<feature type="domain" description="Secretion system C-terminal sorting" evidence="2">
    <location>
        <begin position="345"/>
        <end position="412"/>
    </location>
</feature>
<evidence type="ECO:0000259" key="2">
    <source>
        <dbReference type="Pfam" id="PF18962"/>
    </source>
</evidence>
<evidence type="ECO:0000256" key="1">
    <source>
        <dbReference type="ARBA" id="ARBA00022729"/>
    </source>
</evidence>
<dbReference type="NCBIfam" id="TIGR04183">
    <property type="entry name" value="Por_Secre_tail"/>
    <property type="match status" value="1"/>
</dbReference>
<accession>A0A7K3WUG0</accession>
<name>A0A7K3WUG0_9FLAO</name>
<protein>
    <submittedName>
        <fullName evidence="3">T9SS type A sorting domain-containing protein</fullName>
    </submittedName>
</protein>
<evidence type="ECO:0000313" key="4">
    <source>
        <dbReference type="Proteomes" id="UP000486602"/>
    </source>
</evidence>